<keyword evidence="1" id="KW-1133">Transmembrane helix</keyword>
<gene>
    <name evidence="2" type="ORF">BK658_19370</name>
</gene>
<evidence type="ECO:0008006" key="4">
    <source>
        <dbReference type="Google" id="ProtNLM"/>
    </source>
</evidence>
<organism evidence="2 3">
    <name type="scientific">Pseudomonas brassicacearum</name>
    <dbReference type="NCBI Taxonomy" id="930166"/>
    <lineage>
        <taxon>Bacteria</taxon>
        <taxon>Pseudomonadati</taxon>
        <taxon>Pseudomonadota</taxon>
        <taxon>Gammaproteobacteria</taxon>
        <taxon>Pseudomonadales</taxon>
        <taxon>Pseudomonadaceae</taxon>
        <taxon>Pseudomonas</taxon>
    </lineage>
</organism>
<proteinExistence type="predicted"/>
<reference evidence="2 3" key="1">
    <citation type="submission" date="2016-10" db="EMBL/GenBank/DDBJ databases">
        <title>Comparative genome analysis of multiple Pseudomonas spp. focuses on biocontrol and plant growth promoting traits.</title>
        <authorList>
            <person name="Tao X.-Y."/>
            <person name="Taylor C.G."/>
        </authorList>
    </citation>
    <scope>NUCLEOTIDE SEQUENCE [LARGE SCALE GENOMIC DNA]</scope>
    <source>
        <strain evidence="2 3">37D10</strain>
    </source>
</reference>
<dbReference type="InterPro" id="IPR018688">
    <property type="entry name" value="PpoB2-like"/>
</dbReference>
<comment type="caution">
    <text evidence="2">The sequence shown here is derived from an EMBL/GenBank/DDBJ whole genome shotgun (WGS) entry which is preliminary data.</text>
</comment>
<protein>
    <recommendedName>
        <fullName evidence="4">DUF2182 domain-containing protein</fullName>
    </recommendedName>
</protein>
<dbReference type="Proteomes" id="UP000284684">
    <property type="component" value="Unassembled WGS sequence"/>
</dbReference>
<feature type="transmembrane region" description="Helical" evidence="1">
    <location>
        <begin position="12"/>
        <end position="30"/>
    </location>
</feature>
<feature type="transmembrane region" description="Helical" evidence="1">
    <location>
        <begin position="131"/>
        <end position="151"/>
    </location>
</feature>
<evidence type="ECO:0000256" key="1">
    <source>
        <dbReference type="SAM" id="Phobius"/>
    </source>
</evidence>
<sequence>MGPYLIQVVTRGFLPWLILISLAGWGLLLGSVQMLSIPAFCGAFVPLAYAASWQGIEQALLFNPPRQLVVSWLLMLLAMTPLLLVHPLTYVWQRSLLRKRWQAVLLFVLGFASVWTLAGLLLMTSVVAARVMFGVSQAMAFVVTLAVSLVWQASPLKQRYLNRCHYQPRISAFGLDFLKDCLKYGMVSAGWCVGSCWALMLLPMLAEEGHVPLMLLSMGWMLWERFKSPRPVRWHWPFQLRLFH</sequence>
<dbReference type="Pfam" id="PF09948">
    <property type="entry name" value="PpoB2"/>
    <property type="match status" value="1"/>
</dbReference>
<dbReference type="EMBL" id="MOBI01000021">
    <property type="protein sequence ID" value="ROM93826.1"/>
    <property type="molecule type" value="Genomic_DNA"/>
</dbReference>
<feature type="transmembrane region" description="Helical" evidence="1">
    <location>
        <begin position="68"/>
        <end position="92"/>
    </location>
</feature>
<name>A0A423GNG9_9PSED</name>
<feature type="transmembrane region" description="Helical" evidence="1">
    <location>
        <begin position="184"/>
        <end position="203"/>
    </location>
</feature>
<feature type="transmembrane region" description="Helical" evidence="1">
    <location>
        <begin position="104"/>
        <end position="125"/>
    </location>
</feature>
<evidence type="ECO:0000313" key="2">
    <source>
        <dbReference type="EMBL" id="ROM93826.1"/>
    </source>
</evidence>
<evidence type="ECO:0000313" key="3">
    <source>
        <dbReference type="Proteomes" id="UP000284684"/>
    </source>
</evidence>
<keyword evidence="1" id="KW-0472">Membrane</keyword>
<dbReference type="RefSeq" id="WP_123583839.1">
    <property type="nucleotide sequence ID" value="NZ_MOBI01000021.1"/>
</dbReference>
<accession>A0A423GNG9</accession>
<dbReference type="AlphaFoldDB" id="A0A423GNG9"/>
<keyword evidence="1" id="KW-0812">Transmembrane</keyword>